<dbReference type="Pfam" id="PF23622">
    <property type="entry name" value="LRR_At1g61320_AtMIF1"/>
    <property type="match status" value="1"/>
</dbReference>
<keyword evidence="4" id="KW-1185">Reference proteome</keyword>
<evidence type="ECO:0000259" key="1">
    <source>
        <dbReference type="Pfam" id="PF23622"/>
    </source>
</evidence>
<reference evidence="3" key="1">
    <citation type="submission" date="2022-08" db="EMBL/GenBank/DDBJ databases">
        <authorList>
            <person name="Gutierrez-Valencia J."/>
        </authorList>
    </citation>
    <scope>NUCLEOTIDE SEQUENCE</scope>
</reference>
<dbReference type="Pfam" id="PF24758">
    <property type="entry name" value="LRR_At5g56370"/>
    <property type="match status" value="1"/>
</dbReference>
<dbReference type="SUPFAM" id="SSF81383">
    <property type="entry name" value="F-box domain"/>
    <property type="match status" value="1"/>
</dbReference>
<sequence>MEKQGEACAAGEEEVPVDRISALLDDIIHQILARLRSTKEAARTIVLSKRWVNLWRSYPVLEFDDRGFLSKQTAERLAKSVAAKFGSNNTTPPLGIRSVRIDFADYFDGADWDVLPCSAFLDDLLKSAAAATRSQSPREIDISCGYMEDFGEFDGRLTYDIPKGLLLLPCRQFPQFRGGLEILKLEFCSFREFVGVDLVGVGSSLRELTLRYVSLPDDRILNGMIAGALRLESLTLSAIVEIRRLQVRNLPNLRALRCYACDVEDLEITGATSLEILCLSSPLGGELEVSSMPNLRELEIDAWKLTDQKVNKLIAESPSLETLKLTNPAQVRNLKIVSSDRFRELTLVVWKESRAMAIEIDAPRLSNFIYHGAIVNFLRSIELGSKKKKKNSTTTAVPFYWYLYGHMFHNFNNLRQLFPRISEFRLTLDISFQSLSEYVCKTFHETDMLNRCGAECKCWRHQLKDVKMVKRAAGANGGTRVEDDADNNEAVDISTVVISTRAEIAEIWLLFEF</sequence>
<proteinExistence type="predicted"/>
<dbReference type="AlphaFoldDB" id="A0AAV0REW5"/>
<dbReference type="EMBL" id="CAMGYJ010000010">
    <property type="protein sequence ID" value="CAI0556184.1"/>
    <property type="molecule type" value="Genomic_DNA"/>
</dbReference>
<dbReference type="InterPro" id="IPR032675">
    <property type="entry name" value="LRR_dom_sf"/>
</dbReference>
<dbReference type="InterPro" id="IPR036047">
    <property type="entry name" value="F-box-like_dom_sf"/>
</dbReference>
<feature type="domain" description="At1g61320/AtMIF1 LRR" evidence="1">
    <location>
        <begin position="284"/>
        <end position="394"/>
    </location>
</feature>
<feature type="domain" description="F-box/LRR-repeat protein 15/At3g58940/PEG3-like LRR" evidence="2">
    <location>
        <begin position="180"/>
        <end position="282"/>
    </location>
</feature>
<protein>
    <submittedName>
        <fullName evidence="3">Uncharacterized protein</fullName>
    </submittedName>
</protein>
<dbReference type="SUPFAM" id="SSF52058">
    <property type="entry name" value="L domain-like"/>
    <property type="match status" value="1"/>
</dbReference>
<dbReference type="Proteomes" id="UP001154282">
    <property type="component" value="Unassembled WGS sequence"/>
</dbReference>
<dbReference type="InterPro" id="IPR053772">
    <property type="entry name" value="At1g61320/At1g61330-like"/>
</dbReference>
<dbReference type="InterPro" id="IPR055411">
    <property type="entry name" value="LRR_FXL15/At3g58940/PEG3-like"/>
</dbReference>
<evidence type="ECO:0000259" key="2">
    <source>
        <dbReference type="Pfam" id="PF24758"/>
    </source>
</evidence>
<dbReference type="Gene3D" id="3.80.10.10">
    <property type="entry name" value="Ribonuclease Inhibitor"/>
    <property type="match status" value="1"/>
</dbReference>
<name>A0AAV0REW5_9ROSI</name>
<accession>A0AAV0REW5</accession>
<comment type="caution">
    <text evidence="3">The sequence shown here is derived from an EMBL/GenBank/DDBJ whole genome shotgun (WGS) entry which is preliminary data.</text>
</comment>
<gene>
    <name evidence="3" type="ORF">LITE_LOCUS47874</name>
</gene>
<evidence type="ECO:0000313" key="3">
    <source>
        <dbReference type="EMBL" id="CAI0556184.1"/>
    </source>
</evidence>
<evidence type="ECO:0000313" key="4">
    <source>
        <dbReference type="Proteomes" id="UP001154282"/>
    </source>
</evidence>
<dbReference type="PANTHER" id="PTHR34145">
    <property type="entry name" value="OS02G0105600 PROTEIN"/>
    <property type="match status" value="1"/>
</dbReference>
<dbReference type="InterPro" id="IPR055357">
    <property type="entry name" value="LRR_At1g61320_AtMIF1"/>
</dbReference>
<organism evidence="3 4">
    <name type="scientific">Linum tenue</name>
    <dbReference type="NCBI Taxonomy" id="586396"/>
    <lineage>
        <taxon>Eukaryota</taxon>
        <taxon>Viridiplantae</taxon>
        <taxon>Streptophyta</taxon>
        <taxon>Embryophyta</taxon>
        <taxon>Tracheophyta</taxon>
        <taxon>Spermatophyta</taxon>
        <taxon>Magnoliopsida</taxon>
        <taxon>eudicotyledons</taxon>
        <taxon>Gunneridae</taxon>
        <taxon>Pentapetalae</taxon>
        <taxon>rosids</taxon>
        <taxon>fabids</taxon>
        <taxon>Malpighiales</taxon>
        <taxon>Linaceae</taxon>
        <taxon>Linum</taxon>
    </lineage>
</organism>
<dbReference type="PANTHER" id="PTHR34145:SF69">
    <property type="entry name" value="FBD DOMAIN-CONTAINING PROTEIN"/>
    <property type="match status" value="1"/>
</dbReference>